<dbReference type="PROSITE" id="PS00518">
    <property type="entry name" value="ZF_RING_1"/>
    <property type="match status" value="1"/>
</dbReference>
<dbReference type="GO" id="GO:0008270">
    <property type="term" value="F:zinc ion binding"/>
    <property type="evidence" value="ECO:0007669"/>
    <property type="project" value="UniProtKB-KW"/>
</dbReference>
<dbReference type="PROSITE" id="PS50089">
    <property type="entry name" value="ZF_RING_2"/>
    <property type="match status" value="1"/>
</dbReference>
<evidence type="ECO:0000259" key="6">
    <source>
        <dbReference type="PROSITE" id="PS50119"/>
    </source>
</evidence>
<keyword evidence="3" id="KW-0862">Zinc</keyword>
<dbReference type="InterPro" id="IPR017907">
    <property type="entry name" value="Znf_RING_CS"/>
</dbReference>
<gene>
    <name evidence="7" type="ORF">AAFF_G00083240</name>
</gene>
<dbReference type="Gene3D" id="3.30.40.10">
    <property type="entry name" value="Zinc/RING finger domain, C3HC4 (zinc finger)"/>
    <property type="match status" value="1"/>
</dbReference>
<dbReference type="SMART" id="SM00184">
    <property type="entry name" value="RING"/>
    <property type="match status" value="1"/>
</dbReference>
<organism evidence="7 8">
    <name type="scientific">Aldrovandia affinis</name>
    <dbReference type="NCBI Taxonomy" id="143900"/>
    <lineage>
        <taxon>Eukaryota</taxon>
        <taxon>Metazoa</taxon>
        <taxon>Chordata</taxon>
        <taxon>Craniata</taxon>
        <taxon>Vertebrata</taxon>
        <taxon>Euteleostomi</taxon>
        <taxon>Actinopterygii</taxon>
        <taxon>Neopterygii</taxon>
        <taxon>Teleostei</taxon>
        <taxon>Notacanthiformes</taxon>
        <taxon>Halosauridae</taxon>
        <taxon>Aldrovandia</taxon>
    </lineage>
</organism>
<accession>A0AAD7RXC4</accession>
<dbReference type="InterPro" id="IPR058030">
    <property type="entry name" value="TRIM8/14/16/25/29/45/65_CC"/>
</dbReference>
<proteinExistence type="predicted"/>
<dbReference type="Proteomes" id="UP001221898">
    <property type="component" value="Unassembled WGS sequence"/>
</dbReference>
<dbReference type="Pfam" id="PF25600">
    <property type="entry name" value="TRIM_CC"/>
    <property type="match status" value="1"/>
</dbReference>
<dbReference type="PANTHER" id="PTHR24103">
    <property type="entry name" value="E3 UBIQUITIN-PROTEIN LIGASE TRIM"/>
    <property type="match status" value="1"/>
</dbReference>
<dbReference type="AlphaFoldDB" id="A0AAD7RXC4"/>
<evidence type="ECO:0000256" key="3">
    <source>
        <dbReference type="ARBA" id="ARBA00022833"/>
    </source>
</evidence>
<evidence type="ECO:0000256" key="2">
    <source>
        <dbReference type="ARBA" id="ARBA00022771"/>
    </source>
</evidence>
<dbReference type="InterPro" id="IPR013320">
    <property type="entry name" value="ConA-like_dom_sf"/>
</dbReference>
<dbReference type="InterPro" id="IPR001841">
    <property type="entry name" value="Znf_RING"/>
</dbReference>
<dbReference type="InterPro" id="IPR000315">
    <property type="entry name" value="Znf_B-box"/>
</dbReference>
<sequence>MATNFTVSVDEVSCPVCRDVFNNPVILPCSHSLCKGCLQKCWRAGFQKCPLCKRVCPAGTNPPINLALKNLCERFFLEQEAGGSSETLCSLHREKLKLFCLVDKQPICADCVPHLHDSHKCCHLNVAVHDHKTKIQAALKPLQKKMEAFCEIRATGDQKVKQIKSQAQHTEEEIKKKFQELHRFLYQEETDRVTALRVEEAKRSQILSMKMEKTAREMEALSTTITTIEQEMDKEDILFLQNYNDTMKRAQCTVKDPDVSGVLINVAKHLGNLQFQVWEKMLSMVQYTPVILDPNTACSALILSEDLTSVQNIKDHMDIGHGCYSLLGSRGFSSGKHQWDVEVNKDAIVDIAPEPLTIMPARVKVMVQKNVQ</sequence>
<evidence type="ECO:0000256" key="1">
    <source>
        <dbReference type="ARBA" id="ARBA00022723"/>
    </source>
</evidence>
<evidence type="ECO:0000256" key="4">
    <source>
        <dbReference type="PROSITE-ProRule" id="PRU00024"/>
    </source>
</evidence>
<dbReference type="EMBL" id="JAINUG010000150">
    <property type="protein sequence ID" value="KAJ8392014.1"/>
    <property type="molecule type" value="Genomic_DNA"/>
</dbReference>
<dbReference type="SMART" id="SM00589">
    <property type="entry name" value="PRY"/>
    <property type="match status" value="1"/>
</dbReference>
<dbReference type="InterPro" id="IPR027370">
    <property type="entry name" value="Znf-RING_euk"/>
</dbReference>
<name>A0AAD7RXC4_9TELE</name>
<protein>
    <submittedName>
        <fullName evidence="7">Uncharacterized protein</fullName>
    </submittedName>
</protein>
<dbReference type="Pfam" id="PF00643">
    <property type="entry name" value="zf-B_box"/>
    <property type="match status" value="1"/>
</dbReference>
<dbReference type="InterPro" id="IPR013083">
    <property type="entry name" value="Znf_RING/FYVE/PHD"/>
</dbReference>
<dbReference type="Gene3D" id="2.60.120.920">
    <property type="match status" value="1"/>
</dbReference>
<feature type="domain" description="B box-type" evidence="6">
    <location>
        <begin position="84"/>
        <end position="124"/>
    </location>
</feature>
<dbReference type="Pfam" id="PF13765">
    <property type="entry name" value="PRY"/>
    <property type="match status" value="1"/>
</dbReference>
<reference evidence="7" key="1">
    <citation type="journal article" date="2023" name="Science">
        <title>Genome structures resolve the early diversification of teleost fishes.</title>
        <authorList>
            <person name="Parey E."/>
            <person name="Louis A."/>
            <person name="Montfort J."/>
            <person name="Bouchez O."/>
            <person name="Roques C."/>
            <person name="Iampietro C."/>
            <person name="Lluch J."/>
            <person name="Castinel A."/>
            <person name="Donnadieu C."/>
            <person name="Desvignes T."/>
            <person name="Floi Bucao C."/>
            <person name="Jouanno E."/>
            <person name="Wen M."/>
            <person name="Mejri S."/>
            <person name="Dirks R."/>
            <person name="Jansen H."/>
            <person name="Henkel C."/>
            <person name="Chen W.J."/>
            <person name="Zahm M."/>
            <person name="Cabau C."/>
            <person name="Klopp C."/>
            <person name="Thompson A.W."/>
            <person name="Robinson-Rechavi M."/>
            <person name="Braasch I."/>
            <person name="Lecointre G."/>
            <person name="Bobe J."/>
            <person name="Postlethwait J.H."/>
            <person name="Berthelot C."/>
            <person name="Roest Crollius H."/>
            <person name="Guiguen Y."/>
        </authorList>
    </citation>
    <scope>NUCLEOTIDE SEQUENCE</scope>
    <source>
        <strain evidence="7">NC1722</strain>
    </source>
</reference>
<dbReference type="SUPFAM" id="SSF49899">
    <property type="entry name" value="Concanavalin A-like lectins/glucanases"/>
    <property type="match status" value="1"/>
</dbReference>
<dbReference type="InterPro" id="IPR043136">
    <property type="entry name" value="B30.2/SPRY_sf"/>
</dbReference>
<dbReference type="InterPro" id="IPR006574">
    <property type="entry name" value="PRY"/>
</dbReference>
<evidence type="ECO:0000313" key="8">
    <source>
        <dbReference type="Proteomes" id="UP001221898"/>
    </source>
</evidence>
<feature type="domain" description="RING-type" evidence="5">
    <location>
        <begin position="14"/>
        <end position="53"/>
    </location>
</feature>
<dbReference type="SUPFAM" id="SSF57845">
    <property type="entry name" value="B-box zinc-binding domain"/>
    <property type="match status" value="1"/>
</dbReference>
<keyword evidence="8" id="KW-1185">Reference proteome</keyword>
<evidence type="ECO:0000313" key="7">
    <source>
        <dbReference type="EMBL" id="KAJ8392014.1"/>
    </source>
</evidence>
<dbReference type="Pfam" id="PF13445">
    <property type="entry name" value="zf-RING_UBOX"/>
    <property type="match status" value="1"/>
</dbReference>
<dbReference type="PROSITE" id="PS50119">
    <property type="entry name" value="ZF_BBOX"/>
    <property type="match status" value="1"/>
</dbReference>
<evidence type="ECO:0000259" key="5">
    <source>
        <dbReference type="PROSITE" id="PS50089"/>
    </source>
</evidence>
<dbReference type="Gene3D" id="3.30.160.60">
    <property type="entry name" value="Classic Zinc Finger"/>
    <property type="match status" value="1"/>
</dbReference>
<keyword evidence="2 4" id="KW-0863">Zinc-finger</keyword>
<dbReference type="InterPro" id="IPR050143">
    <property type="entry name" value="TRIM/RBCC"/>
</dbReference>
<dbReference type="SUPFAM" id="SSF57850">
    <property type="entry name" value="RING/U-box"/>
    <property type="match status" value="1"/>
</dbReference>
<keyword evidence="1" id="KW-0479">Metal-binding</keyword>
<comment type="caution">
    <text evidence="7">The sequence shown here is derived from an EMBL/GenBank/DDBJ whole genome shotgun (WGS) entry which is preliminary data.</text>
</comment>